<dbReference type="Proteomes" id="UP001642483">
    <property type="component" value="Unassembled WGS sequence"/>
</dbReference>
<name>A0ABP0H3C7_CLALP</name>
<evidence type="ECO:0000313" key="3">
    <source>
        <dbReference type="EMBL" id="CAK8698053.1"/>
    </source>
</evidence>
<feature type="compositionally biased region" description="Basic and acidic residues" evidence="1">
    <location>
        <begin position="263"/>
        <end position="274"/>
    </location>
</feature>
<sequence>MEEDGMNATGQWTAAQGQRAAHSSKIDSSHMSLTEVDFSETLQGEPIRDETIFPAADNHREFDAFLQERVAKEPNSRSRSSTASPVGETGAVTSTKNVTETNPTISTPSTYTNKSSFYSSTQPTSRTTSQQPTTQSNTIVSTTISMSSTSSHIPNTTPSASKNLTTADWLTQSSTQILITAECPIWVYIVVAVSTVAVVLVSELVGVFLFISCKNYRQTKKNCKEEESVKIYSSESEQPKVCEKENEFSQIYDVVAEDSEGIQGKRFDNDKRSDPFPLVPDDYSSNDVRVKNVTQSRVSTKEPEYGLTANVLYQSA</sequence>
<reference evidence="3 4" key="1">
    <citation type="submission" date="2024-02" db="EMBL/GenBank/DDBJ databases">
        <authorList>
            <person name="Daric V."/>
            <person name="Darras S."/>
        </authorList>
    </citation>
    <scope>NUCLEOTIDE SEQUENCE [LARGE SCALE GENOMIC DNA]</scope>
</reference>
<protein>
    <submittedName>
        <fullName evidence="3">Uncharacterized protein</fullName>
    </submittedName>
</protein>
<feature type="compositionally biased region" description="Polar residues" evidence="1">
    <location>
        <begin position="91"/>
        <end position="118"/>
    </location>
</feature>
<feature type="compositionally biased region" description="Low complexity" evidence="1">
    <location>
        <begin position="119"/>
        <end position="138"/>
    </location>
</feature>
<accession>A0ABP0H3C7</accession>
<feature type="transmembrane region" description="Helical" evidence="2">
    <location>
        <begin position="185"/>
        <end position="211"/>
    </location>
</feature>
<evidence type="ECO:0000256" key="2">
    <source>
        <dbReference type="SAM" id="Phobius"/>
    </source>
</evidence>
<keyword evidence="4" id="KW-1185">Reference proteome</keyword>
<keyword evidence="2" id="KW-0472">Membrane</keyword>
<keyword evidence="2" id="KW-1133">Transmembrane helix</keyword>
<feature type="region of interest" description="Disordered" evidence="1">
    <location>
        <begin position="69"/>
        <end position="138"/>
    </location>
</feature>
<proteinExistence type="predicted"/>
<feature type="region of interest" description="Disordered" evidence="1">
    <location>
        <begin position="1"/>
        <end position="29"/>
    </location>
</feature>
<comment type="caution">
    <text evidence="3">The sequence shown here is derived from an EMBL/GenBank/DDBJ whole genome shotgun (WGS) entry which is preliminary data.</text>
</comment>
<evidence type="ECO:0000256" key="1">
    <source>
        <dbReference type="SAM" id="MobiDB-lite"/>
    </source>
</evidence>
<gene>
    <name evidence="3" type="ORF">CVLEPA_LOCUS31517</name>
</gene>
<evidence type="ECO:0000313" key="4">
    <source>
        <dbReference type="Proteomes" id="UP001642483"/>
    </source>
</evidence>
<keyword evidence="2" id="KW-0812">Transmembrane</keyword>
<organism evidence="3 4">
    <name type="scientific">Clavelina lepadiformis</name>
    <name type="common">Light-bulb sea squirt</name>
    <name type="synonym">Ascidia lepadiformis</name>
    <dbReference type="NCBI Taxonomy" id="159417"/>
    <lineage>
        <taxon>Eukaryota</taxon>
        <taxon>Metazoa</taxon>
        <taxon>Chordata</taxon>
        <taxon>Tunicata</taxon>
        <taxon>Ascidiacea</taxon>
        <taxon>Aplousobranchia</taxon>
        <taxon>Clavelinidae</taxon>
        <taxon>Clavelina</taxon>
    </lineage>
</organism>
<dbReference type="EMBL" id="CAWYQH010000174">
    <property type="protein sequence ID" value="CAK8698053.1"/>
    <property type="molecule type" value="Genomic_DNA"/>
</dbReference>
<feature type="region of interest" description="Disordered" evidence="1">
    <location>
        <begin position="263"/>
        <end position="284"/>
    </location>
</feature>